<evidence type="ECO:0000313" key="8">
    <source>
        <dbReference type="Proteomes" id="UP000317730"/>
    </source>
</evidence>
<dbReference type="RefSeq" id="WP_141374792.1">
    <property type="nucleotide sequence ID" value="NZ_BAPL01000030.1"/>
</dbReference>
<dbReference type="InterPro" id="IPR002549">
    <property type="entry name" value="AI-2E-like"/>
</dbReference>
<reference evidence="7 8" key="1">
    <citation type="submission" date="2019-06" db="EMBL/GenBank/DDBJ databases">
        <title>Whole genome shotgun sequence of Acetobacter peroxydans NBRC 13755.</title>
        <authorList>
            <person name="Hosoyama A."/>
            <person name="Uohara A."/>
            <person name="Ohji S."/>
            <person name="Ichikawa N."/>
        </authorList>
    </citation>
    <scope>NUCLEOTIDE SEQUENCE [LARGE SCALE GENOMIC DNA]</scope>
    <source>
        <strain evidence="7 8">NBRC 13755</strain>
    </source>
</reference>
<feature type="transmembrane region" description="Helical" evidence="6">
    <location>
        <begin position="53"/>
        <end position="71"/>
    </location>
</feature>
<evidence type="ECO:0000256" key="3">
    <source>
        <dbReference type="ARBA" id="ARBA00022692"/>
    </source>
</evidence>
<keyword evidence="5 6" id="KW-0472">Membrane</keyword>
<evidence type="ECO:0000256" key="1">
    <source>
        <dbReference type="ARBA" id="ARBA00004141"/>
    </source>
</evidence>
<protein>
    <submittedName>
        <fullName evidence="7">AI-2E family transporter</fullName>
    </submittedName>
</protein>
<evidence type="ECO:0000256" key="6">
    <source>
        <dbReference type="SAM" id="Phobius"/>
    </source>
</evidence>
<comment type="caution">
    <text evidence="7">The sequence shown here is derived from an EMBL/GenBank/DDBJ whole genome shotgun (WGS) entry which is preliminary data.</text>
</comment>
<evidence type="ECO:0000313" key="7">
    <source>
        <dbReference type="EMBL" id="GEB84868.1"/>
    </source>
</evidence>
<feature type="transmembrane region" description="Helical" evidence="6">
    <location>
        <begin position="233"/>
        <end position="254"/>
    </location>
</feature>
<dbReference type="Pfam" id="PF01594">
    <property type="entry name" value="AI-2E_transport"/>
    <property type="match status" value="1"/>
</dbReference>
<proteinExistence type="inferred from homology"/>
<dbReference type="GO" id="GO:0016020">
    <property type="term" value="C:membrane"/>
    <property type="evidence" value="ECO:0007669"/>
    <property type="project" value="UniProtKB-SubCell"/>
</dbReference>
<keyword evidence="8" id="KW-1185">Reference proteome</keyword>
<evidence type="ECO:0000256" key="5">
    <source>
        <dbReference type="ARBA" id="ARBA00023136"/>
    </source>
</evidence>
<comment type="subcellular location">
    <subcellularLocation>
        <location evidence="1">Membrane</location>
        <topology evidence="1">Multi-pass membrane protein</topology>
    </subcellularLocation>
</comment>
<name>A0A4Y3TT11_9PROT</name>
<accession>A0A4Y3TT11</accession>
<feature type="transmembrane region" description="Helical" evidence="6">
    <location>
        <begin position="83"/>
        <end position="108"/>
    </location>
</feature>
<dbReference type="AlphaFoldDB" id="A0A4Y3TT11"/>
<feature type="transmembrane region" description="Helical" evidence="6">
    <location>
        <begin position="326"/>
        <end position="359"/>
    </location>
</feature>
<keyword evidence="4 6" id="KW-1133">Transmembrane helix</keyword>
<comment type="similarity">
    <text evidence="2">Belongs to the autoinducer-2 exporter (AI-2E) (TC 2.A.86) family.</text>
</comment>
<feature type="transmembrane region" description="Helical" evidence="6">
    <location>
        <begin position="294"/>
        <end position="314"/>
    </location>
</feature>
<gene>
    <name evidence="7" type="ORF">APE01nite_06650</name>
</gene>
<organism evidence="7 8">
    <name type="scientific">Acetobacter peroxydans</name>
    <dbReference type="NCBI Taxonomy" id="104098"/>
    <lineage>
        <taxon>Bacteria</taxon>
        <taxon>Pseudomonadati</taxon>
        <taxon>Pseudomonadota</taxon>
        <taxon>Alphaproteobacteria</taxon>
        <taxon>Acetobacterales</taxon>
        <taxon>Acetobacteraceae</taxon>
        <taxon>Acetobacter</taxon>
    </lineage>
</organism>
<evidence type="ECO:0000256" key="4">
    <source>
        <dbReference type="ARBA" id="ARBA00022989"/>
    </source>
</evidence>
<evidence type="ECO:0000256" key="2">
    <source>
        <dbReference type="ARBA" id="ARBA00009773"/>
    </source>
</evidence>
<keyword evidence="3 6" id="KW-0812">Transmembrane</keyword>
<sequence>MPAPPAQYRAPETRCLGPKASQRSRRGQELARGTLAAFIGGMALYTVHGFLPALAWGCVFAIATWPLYTRACRAWPDAAGGTLLPALFTAVMALIFVIPLTLLTLQAIGEAQSALRWVDNARAHGVPVPDVLSHLPFGQATITRWWESHLTDPRNVSGMLGALDSRGVAITKALGAQIAHRGTLFCFSILTLFFLYKDGPSVIRQCRVASCRAFGKRGETIGRQIVASVHGTVQGLVLVGIGEGIILGAAYMIAGAPHPALFGVITAVAAMIPFCALVAVGLVSLLILAQGASIASIIIFALGATVIFIADHFVRPALIGGTTKLPFLWVLLGILGGAETWGLIGLFIGPAIMAALNLLWRRWTYGNSEAAP</sequence>
<dbReference type="Proteomes" id="UP000317730">
    <property type="component" value="Unassembled WGS sequence"/>
</dbReference>
<dbReference type="EMBL" id="BJMV01000002">
    <property type="protein sequence ID" value="GEB84868.1"/>
    <property type="molecule type" value="Genomic_DNA"/>
</dbReference>
<feature type="transmembrane region" description="Helical" evidence="6">
    <location>
        <begin position="260"/>
        <end position="287"/>
    </location>
</feature>
<dbReference type="OrthoDB" id="106838at2"/>